<evidence type="ECO:0000256" key="13">
    <source>
        <dbReference type="SAM" id="Phobius"/>
    </source>
</evidence>
<comment type="caution">
    <text evidence="15">The sequence shown here is derived from an EMBL/GenBank/DDBJ whole genome shotgun (WGS) entry which is preliminary data.</text>
</comment>
<evidence type="ECO:0000256" key="2">
    <source>
        <dbReference type="ARBA" id="ARBA00004370"/>
    </source>
</evidence>
<dbReference type="SMART" id="SM00415">
    <property type="entry name" value="HSF"/>
    <property type="match status" value="1"/>
</dbReference>
<dbReference type="Gene3D" id="1.20.120.1760">
    <property type="match status" value="1"/>
</dbReference>
<feature type="compositionally biased region" description="Low complexity" evidence="12">
    <location>
        <begin position="681"/>
        <end position="693"/>
    </location>
</feature>
<evidence type="ECO:0000256" key="6">
    <source>
        <dbReference type="ARBA" id="ARBA00023125"/>
    </source>
</evidence>
<keyword evidence="9" id="KW-0539">Nucleus</keyword>
<keyword evidence="8" id="KW-0804">Transcription</keyword>
<dbReference type="OMA" id="TQIVFIH"/>
<dbReference type="Gene3D" id="1.10.10.10">
    <property type="entry name" value="Winged helix-like DNA-binding domain superfamily/Winged helix DNA-binding domain"/>
    <property type="match status" value="1"/>
</dbReference>
<evidence type="ECO:0000256" key="12">
    <source>
        <dbReference type="SAM" id="MobiDB-lite"/>
    </source>
</evidence>
<evidence type="ECO:0000256" key="1">
    <source>
        <dbReference type="ARBA" id="ARBA00004123"/>
    </source>
</evidence>
<dbReference type="InParanoid" id="A0A0V0QD89"/>
<evidence type="ECO:0000313" key="15">
    <source>
        <dbReference type="EMBL" id="KRX00175.1"/>
    </source>
</evidence>
<keyword evidence="13" id="KW-1133">Transmembrane helix</keyword>
<evidence type="ECO:0000256" key="10">
    <source>
        <dbReference type="RuleBase" id="RU003750"/>
    </source>
</evidence>
<dbReference type="PROSITE" id="PS00379">
    <property type="entry name" value="CDP_ALCOHOL_P_TRANSF"/>
    <property type="match status" value="1"/>
</dbReference>
<dbReference type="InterPro" id="IPR036390">
    <property type="entry name" value="WH_DNA-bd_sf"/>
</dbReference>
<dbReference type="GO" id="GO:0005634">
    <property type="term" value="C:nucleus"/>
    <property type="evidence" value="ECO:0007669"/>
    <property type="project" value="UniProtKB-SubCell"/>
</dbReference>
<evidence type="ECO:0000256" key="5">
    <source>
        <dbReference type="ARBA" id="ARBA00023015"/>
    </source>
</evidence>
<dbReference type="FunFam" id="1.10.10.10:FF:000027">
    <property type="entry name" value="Heat shock transcription factor 1"/>
    <property type="match status" value="1"/>
</dbReference>
<feature type="transmembrane region" description="Helical" evidence="13">
    <location>
        <begin position="46"/>
        <end position="65"/>
    </location>
</feature>
<dbReference type="PRINTS" id="PR00056">
    <property type="entry name" value="HSFDOMAIN"/>
</dbReference>
<dbReference type="GO" id="GO:0008654">
    <property type="term" value="P:phospholipid biosynthetic process"/>
    <property type="evidence" value="ECO:0007669"/>
    <property type="project" value="InterPro"/>
</dbReference>
<dbReference type="SUPFAM" id="SSF46785">
    <property type="entry name" value="Winged helix' DNA-binding domain"/>
    <property type="match status" value="1"/>
</dbReference>
<feature type="compositionally biased region" description="Low complexity" evidence="12">
    <location>
        <begin position="446"/>
        <end position="467"/>
    </location>
</feature>
<evidence type="ECO:0000256" key="11">
    <source>
        <dbReference type="RuleBase" id="RU004020"/>
    </source>
</evidence>
<evidence type="ECO:0000313" key="16">
    <source>
        <dbReference type="Proteomes" id="UP000054937"/>
    </source>
</evidence>
<dbReference type="AlphaFoldDB" id="A0A0V0QD89"/>
<dbReference type="PANTHER" id="PTHR10414">
    <property type="entry name" value="ETHANOLAMINEPHOSPHOTRANSFERASE"/>
    <property type="match status" value="1"/>
</dbReference>
<dbReference type="InterPro" id="IPR000462">
    <property type="entry name" value="CDP-OH_P_trans"/>
</dbReference>
<evidence type="ECO:0000256" key="7">
    <source>
        <dbReference type="ARBA" id="ARBA00023136"/>
    </source>
</evidence>
<keyword evidence="5" id="KW-0805">Transcription regulation</keyword>
<dbReference type="InterPro" id="IPR014472">
    <property type="entry name" value="CHOPT"/>
</dbReference>
<keyword evidence="7 13" id="KW-0472">Membrane</keyword>
<dbReference type="InterPro" id="IPR036388">
    <property type="entry name" value="WH-like_DNA-bd_sf"/>
</dbReference>
<protein>
    <recommendedName>
        <fullName evidence="14">HSF-type DNA-binding domain-containing protein</fullName>
    </recommendedName>
</protein>
<evidence type="ECO:0000256" key="3">
    <source>
        <dbReference type="ARBA" id="ARBA00010441"/>
    </source>
</evidence>
<evidence type="ECO:0000256" key="4">
    <source>
        <dbReference type="ARBA" id="ARBA00022679"/>
    </source>
</evidence>
<feature type="transmembrane region" description="Helical" evidence="13">
    <location>
        <begin position="172"/>
        <end position="192"/>
    </location>
</feature>
<proteinExistence type="inferred from homology"/>
<feature type="domain" description="HSF-type DNA-binding" evidence="14">
    <location>
        <begin position="239"/>
        <end position="331"/>
    </location>
</feature>
<comment type="similarity">
    <text evidence="11">Belongs to the HSF family.</text>
</comment>
<dbReference type="InterPro" id="IPR048254">
    <property type="entry name" value="CDP_ALCOHOL_P_TRANSF_CS"/>
</dbReference>
<dbReference type="GO" id="GO:0016020">
    <property type="term" value="C:membrane"/>
    <property type="evidence" value="ECO:0007669"/>
    <property type="project" value="UniProtKB-SubCell"/>
</dbReference>
<dbReference type="PANTHER" id="PTHR10414:SF37">
    <property type="entry name" value="BB IN A BOXCAR, ISOFORM C"/>
    <property type="match status" value="1"/>
</dbReference>
<comment type="similarity">
    <text evidence="3 10">Belongs to the CDP-alcohol phosphatidyltransferase class-I family.</text>
</comment>
<feature type="compositionally biased region" description="Polar residues" evidence="12">
    <location>
        <begin position="599"/>
        <end position="626"/>
    </location>
</feature>
<feature type="region of interest" description="Disordered" evidence="12">
    <location>
        <begin position="599"/>
        <end position="696"/>
    </location>
</feature>
<accession>A0A0V0QD89</accession>
<comment type="subcellular location">
    <subcellularLocation>
        <location evidence="2">Membrane</location>
    </subcellularLocation>
    <subcellularLocation>
        <location evidence="1">Nucleus</location>
    </subcellularLocation>
</comment>
<sequence length="722" mass="84497">MIKPFISKEGLKELDNYKYVGGSYSWLDNKLNPYWTKLSELLPKTMAPNLVTFIGFIFILSSYATILPYDSTLKQNIPNWIFLKCGFDFFIYQTLDAMDGKQARRTKSSSPLGQLFDHGCDSFTLNFFLLVLVQAAKLDHFVLKIGFISTQILLFSANWIEYHTHVLNTQFMNFGVTESQLIAIFVCLTAGIFGQSTFQIKTISVIPSFLLNWLPVKNEMISYMLNKNVGDSLFIGLAGLTYLIFITNEEFKDIITWNDDGTSFKVLKLNEFSEKILPQFFKHNVFSSFVRQLNMYDFHKISKHHDTDENEWKHVNFKRGHPELLAQIKRKGSENQQYPKIIDETSQLQVVQNQEPIQNNEVAIYRKEEDSSQDQAVNKFLQNNSDLFKNLAILVNENKQENQSQFPRQNTDQKQSNFNYETQLDQFEYDNNNFQNQLSAFQNSNNNESEQNLFKSSNQNKNNHNNNDFSFLDQLKNNNDLSDMQLNLFQKDNLNNNKNQPLMITEKANSQMSDCALALKDRKQNDLLNNHNNTPFKDNSMIEDMHDYEMDTGNDHIIQTPFLLSKNPSIIQQNNDEDLPIKQNTLSHQLDFLGNLNNINKKNYDKQNSPNNNHDCQEQNENNGNEYPSKINYQNDSNNHNRNNNISNIHHHHHHHHNNNQHNNYEEQTQNGHSNEMEIKQNQQQQQQQQQQSQDHDDNINKFFLNDQQDDKESNFLNNSFY</sequence>
<evidence type="ECO:0000256" key="9">
    <source>
        <dbReference type="ARBA" id="ARBA00023242"/>
    </source>
</evidence>
<name>A0A0V0QD89_PSEPJ</name>
<evidence type="ECO:0000259" key="14">
    <source>
        <dbReference type="SMART" id="SM00415"/>
    </source>
</evidence>
<dbReference type="GO" id="GO:0016780">
    <property type="term" value="F:phosphotransferase activity, for other substituted phosphate groups"/>
    <property type="evidence" value="ECO:0007669"/>
    <property type="project" value="InterPro"/>
</dbReference>
<dbReference type="EMBL" id="LDAU01000194">
    <property type="protein sequence ID" value="KRX00175.1"/>
    <property type="molecule type" value="Genomic_DNA"/>
</dbReference>
<keyword evidence="4 10" id="KW-0808">Transferase</keyword>
<keyword evidence="16" id="KW-1185">Reference proteome</keyword>
<feature type="region of interest" description="Disordered" evidence="12">
    <location>
        <begin position="446"/>
        <end position="470"/>
    </location>
</feature>
<organism evidence="15 16">
    <name type="scientific">Pseudocohnilembus persalinus</name>
    <name type="common">Ciliate</name>
    <dbReference type="NCBI Taxonomy" id="266149"/>
    <lineage>
        <taxon>Eukaryota</taxon>
        <taxon>Sar</taxon>
        <taxon>Alveolata</taxon>
        <taxon>Ciliophora</taxon>
        <taxon>Intramacronucleata</taxon>
        <taxon>Oligohymenophorea</taxon>
        <taxon>Scuticociliatia</taxon>
        <taxon>Philasterida</taxon>
        <taxon>Pseudocohnilembidae</taxon>
        <taxon>Pseudocohnilembus</taxon>
    </lineage>
</organism>
<feature type="compositionally biased region" description="Basic residues" evidence="12">
    <location>
        <begin position="649"/>
        <end position="659"/>
    </location>
</feature>
<dbReference type="Pfam" id="PF00447">
    <property type="entry name" value="HSF_DNA-bind"/>
    <property type="match status" value="1"/>
</dbReference>
<dbReference type="Pfam" id="PF01066">
    <property type="entry name" value="CDP-OH_P_transf"/>
    <property type="match status" value="1"/>
</dbReference>
<dbReference type="OrthoDB" id="196717at2759"/>
<gene>
    <name evidence="15" type="ORF">PPERSA_10674</name>
</gene>
<dbReference type="GO" id="GO:0003700">
    <property type="term" value="F:DNA-binding transcription factor activity"/>
    <property type="evidence" value="ECO:0007669"/>
    <property type="project" value="InterPro"/>
</dbReference>
<reference evidence="15 16" key="1">
    <citation type="journal article" date="2015" name="Sci. Rep.">
        <title>Genome of the facultative scuticociliatosis pathogen Pseudocohnilembus persalinus provides insight into its virulence through horizontal gene transfer.</title>
        <authorList>
            <person name="Xiong J."/>
            <person name="Wang G."/>
            <person name="Cheng J."/>
            <person name="Tian M."/>
            <person name="Pan X."/>
            <person name="Warren A."/>
            <person name="Jiang C."/>
            <person name="Yuan D."/>
            <person name="Miao W."/>
        </authorList>
    </citation>
    <scope>NUCLEOTIDE SEQUENCE [LARGE SCALE GENOMIC DNA]</scope>
    <source>
        <strain evidence="15">36N120E</strain>
    </source>
</reference>
<evidence type="ECO:0000256" key="8">
    <source>
        <dbReference type="ARBA" id="ARBA00023163"/>
    </source>
</evidence>
<feature type="transmembrane region" description="Helical" evidence="13">
    <location>
        <begin position="198"/>
        <end position="216"/>
    </location>
</feature>
<keyword evidence="6" id="KW-0238">DNA-binding</keyword>
<keyword evidence="13" id="KW-0812">Transmembrane</keyword>
<dbReference type="InterPro" id="IPR043130">
    <property type="entry name" value="CDP-OH_PTrfase_TM_dom"/>
</dbReference>
<dbReference type="Proteomes" id="UP000054937">
    <property type="component" value="Unassembled WGS sequence"/>
</dbReference>
<feature type="compositionally biased region" description="Low complexity" evidence="12">
    <location>
        <begin position="632"/>
        <end position="648"/>
    </location>
</feature>
<dbReference type="GO" id="GO:0043565">
    <property type="term" value="F:sequence-specific DNA binding"/>
    <property type="evidence" value="ECO:0007669"/>
    <property type="project" value="InterPro"/>
</dbReference>
<feature type="transmembrane region" description="Helical" evidence="13">
    <location>
        <begin position="228"/>
        <end position="246"/>
    </location>
</feature>
<dbReference type="InterPro" id="IPR000232">
    <property type="entry name" value="HSF_DNA-bd"/>
</dbReference>